<name>A0A197JL92_9FUNG</name>
<reference evidence="1 2" key="1">
    <citation type="submission" date="2016-05" db="EMBL/GenBank/DDBJ databases">
        <title>Genome sequencing reveals origins of a unique bacterial endosymbiosis in the earliest lineages of terrestrial Fungi.</title>
        <authorList>
            <consortium name="DOE Joint Genome Institute"/>
            <person name="Uehling J."/>
            <person name="Gryganskyi A."/>
            <person name="Hameed K."/>
            <person name="Tschaplinski T."/>
            <person name="Misztal P."/>
            <person name="Wu S."/>
            <person name="Desiro A."/>
            <person name="Vande Pol N."/>
            <person name="Du Z.-Y."/>
            <person name="Zienkiewicz A."/>
            <person name="Zienkiewicz K."/>
            <person name="Morin E."/>
            <person name="Tisserant E."/>
            <person name="Splivallo R."/>
            <person name="Hainaut M."/>
            <person name="Henrissat B."/>
            <person name="Ohm R."/>
            <person name="Kuo A."/>
            <person name="Yan J."/>
            <person name="Lipzen A."/>
            <person name="Nolan M."/>
            <person name="Labutti K."/>
            <person name="Barry K."/>
            <person name="Goldstein A."/>
            <person name="Labbe J."/>
            <person name="Schadt C."/>
            <person name="Tuskan G."/>
            <person name="Grigoriev I."/>
            <person name="Martin F."/>
            <person name="Vilgalys R."/>
            <person name="Bonito G."/>
        </authorList>
    </citation>
    <scope>NUCLEOTIDE SEQUENCE [LARGE SCALE GENOMIC DNA]</scope>
    <source>
        <strain evidence="1 2">AG-77</strain>
    </source>
</reference>
<dbReference type="AlphaFoldDB" id="A0A197JL92"/>
<gene>
    <name evidence="1" type="ORF">K457DRAFT_1835187</name>
</gene>
<evidence type="ECO:0000313" key="2">
    <source>
        <dbReference type="Proteomes" id="UP000078512"/>
    </source>
</evidence>
<evidence type="ECO:0000313" key="1">
    <source>
        <dbReference type="EMBL" id="OAQ25992.1"/>
    </source>
</evidence>
<organism evidence="1 2">
    <name type="scientific">Linnemannia elongata AG-77</name>
    <dbReference type="NCBI Taxonomy" id="1314771"/>
    <lineage>
        <taxon>Eukaryota</taxon>
        <taxon>Fungi</taxon>
        <taxon>Fungi incertae sedis</taxon>
        <taxon>Mucoromycota</taxon>
        <taxon>Mortierellomycotina</taxon>
        <taxon>Mortierellomycetes</taxon>
        <taxon>Mortierellales</taxon>
        <taxon>Mortierellaceae</taxon>
        <taxon>Linnemannia</taxon>
    </lineage>
</organism>
<feature type="non-terminal residue" evidence="1">
    <location>
        <position position="1"/>
    </location>
</feature>
<accession>A0A197JL92</accession>
<dbReference type="EMBL" id="KV442071">
    <property type="protein sequence ID" value="OAQ25992.1"/>
    <property type="molecule type" value="Genomic_DNA"/>
</dbReference>
<dbReference type="Proteomes" id="UP000078512">
    <property type="component" value="Unassembled WGS sequence"/>
</dbReference>
<sequence>CFVSLFSRSCLSLTLSLFSLPLPFTSLLFSSTLPLSHPSPTLVSFHTLYLYSIDSRSF</sequence>
<proteinExistence type="predicted"/>
<keyword evidence="2" id="KW-1185">Reference proteome</keyword>
<protein>
    <submittedName>
        <fullName evidence="1">Uncharacterized protein</fullName>
    </submittedName>
</protein>